<dbReference type="RefSeq" id="XP_025509560.1">
    <property type="nucleotide sequence ID" value="XM_025664532.1"/>
</dbReference>
<dbReference type="GeneID" id="37167934"/>
<dbReference type="GO" id="GO:0003824">
    <property type="term" value="F:catalytic activity"/>
    <property type="evidence" value="ECO:0007669"/>
    <property type="project" value="UniProtKB-ARBA"/>
</dbReference>
<dbReference type="EMBL" id="KZ825099">
    <property type="protein sequence ID" value="RAH51638.1"/>
    <property type="molecule type" value="Genomic_DNA"/>
</dbReference>
<name>A0A8G1VIE6_9EURO</name>
<evidence type="ECO:0000313" key="3">
    <source>
        <dbReference type="EMBL" id="RAH51638.1"/>
    </source>
</evidence>
<dbReference type="InterPro" id="IPR008928">
    <property type="entry name" value="6-hairpin_glycosidase_sf"/>
</dbReference>
<evidence type="ECO:0008006" key="5">
    <source>
        <dbReference type="Google" id="ProtNLM"/>
    </source>
</evidence>
<gene>
    <name evidence="3" type="ORF">BO85DRAFT_510107</name>
</gene>
<dbReference type="InterPro" id="IPR012341">
    <property type="entry name" value="6hp_glycosidase-like_sf"/>
</dbReference>
<dbReference type="SUPFAM" id="SSF48208">
    <property type="entry name" value="Six-hairpin glycosidases"/>
    <property type="match status" value="1"/>
</dbReference>
<dbReference type="AlphaFoldDB" id="A0A8G1VIE6"/>
<protein>
    <recommendedName>
        <fullName evidence="5">Six-hairpin glycosidase</fullName>
    </recommendedName>
</protein>
<sequence>MHLAKSLLHTSLFAAEVVAGVSSARRRSIVQSFNPHRSASSSTTPLQVGNGNFAFGADITGLQTFAPFAIQSTWGWHNFSLPTTANQTSPAAEEEISNWLVMNPQRLNLANIGLYFGEDKVIEDDLLNKSQDLDLWTGQILSEFTYNGFPISVQVTSHPENPVVGIQINSTLLKSGKSGIFFDFPYADLNKFDAPYVGVWNATTNNTVKSHSSHDTVIFNHTIDSNVNQIAARWSTNASISGPLACSNEFVLNHSGSDTLQLVVAFPDTYSPSAKKVSDGFPSYTELSTKSKECWSNYWTAGAFIDLSATKNASAQELQRRIILSQYLVAVNEASSNPPQESGLVNNGWYGKFHLEMTLWHCLHFARWGHYDLLSRTVPNTYHRFLQSSVDRAAQQGYKGARWGKMTDPSGRDAPGDINALLIWQQPHIMHFAEYFYRAFPEESTLKEWDEVITATADFMVSYAWWNASIEVYDLGPPLYPVSENTNPNVTINSTFELAYWRFALDIAIRWKERQSLSVPKNGTTVRDNLAPLPVVDDAYAVYEGIPDMWKNETTTVEDHLAMAGIYGLLPPPSTGSPLSVNTTVESYGWDLSMLAMNSLRLGDVDQAVAYLLDSYYQFDDAGYPEGGSRVSTPYMPDAGGLLLTTAMMAGGWDGEEGPHFPKDRNVEVEGFSPSL</sequence>
<accession>A0A8G1VIE6</accession>
<keyword evidence="2" id="KW-0732">Signal</keyword>
<feature type="region of interest" description="Disordered" evidence="1">
    <location>
        <begin position="655"/>
        <end position="676"/>
    </location>
</feature>
<evidence type="ECO:0000313" key="4">
    <source>
        <dbReference type="Proteomes" id="UP000249526"/>
    </source>
</evidence>
<keyword evidence="4" id="KW-1185">Reference proteome</keyword>
<organism evidence="3 4">
    <name type="scientific">Aspergillus piperis CBS 112811</name>
    <dbReference type="NCBI Taxonomy" id="1448313"/>
    <lineage>
        <taxon>Eukaryota</taxon>
        <taxon>Fungi</taxon>
        <taxon>Dikarya</taxon>
        <taxon>Ascomycota</taxon>
        <taxon>Pezizomycotina</taxon>
        <taxon>Eurotiomycetes</taxon>
        <taxon>Eurotiomycetidae</taxon>
        <taxon>Eurotiales</taxon>
        <taxon>Aspergillaceae</taxon>
        <taxon>Aspergillus</taxon>
        <taxon>Aspergillus subgen. Circumdati</taxon>
    </lineage>
</organism>
<feature type="chain" id="PRO_5034503000" description="Six-hairpin glycosidase" evidence="2">
    <location>
        <begin position="24"/>
        <end position="676"/>
    </location>
</feature>
<dbReference type="GO" id="GO:0005975">
    <property type="term" value="P:carbohydrate metabolic process"/>
    <property type="evidence" value="ECO:0007669"/>
    <property type="project" value="InterPro"/>
</dbReference>
<evidence type="ECO:0000256" key="1">
    <source>
        <dbReference type="SAM" id="MobiDB-lite"/>
    </source>
</evidence>
<evidence type="ECO:0000256" key="2">
    <source>
        <dbReference type="SAM" id="SignalP"/>
    </source>
</evidence>
<feature type="signal peptide" evidence="2">
    <location>
        <begin position="1"/>
        <end position="23"/>
    </location>
</feature>
<reference evidence="3 4" key="1">
    <citation type="submission" date="2018-02" db="EMBL/GenBank/DDBJ databases">
        <title>The genomes of Aspergillus section Nigri reveals drivers in fungal speciation.</title>
        <authorList>
            <consortium name="DOE Joint Genome Institute"/>
            <person name="Vesth T.C."/>
            <person name="Nybo J."/>
            <person name="Theobald S."/>
            <person name="Brandl J."/>
            <person name="Frisvad J.C."/>
            <person name="Nielsen K.F."/>
            <person name="Lyhne E.K."/>
            <person name="Kogle M.E."/>
            <person name="Kuo A."/>
            <person name="Riley R."/>
            <person name="Clum A."/>
            <person name="Nolan M."/>
            <person name="Lipzen A."/>
            <person name="Salamov A."/>
            <person name="Henrissat B."/>
            <person name="Wiebenga A."/>
            <person name="De vries R.P."/>
            <person name="Grigoriev I.V."/>
            <person name="Mortensen U.H."/>
            <person name="Andersen M.R."/>
            <person name="Baker S.E."/>
        </authorList>
    </citation>
    <scope>NUCLEOTIDE SEQUENCE [LARGE SCALE GENOMIC DNA]</scope>
    <source>
        <strain evidence="3 4">CBS 112811</strain>
    </source>
</reference>
<feature type="compositionally biased region" description="Basic and acidic residues" evidence="1">
    <location>
        <begin position="657"/>
        <end position="668"/>
    </location>
</feature>
<dbReference type="Gene3D" id="1.50.10.10">
    <property type="match status" value="1"/>
</dbReference>
<dbReference type="Proteomes" id="UP000249526">
    <property type="component" value="Unassembled WGS sequence"/>
</dbReference>
<proteinExistence type="predicted"/>